<dbReference type="InterPro" id="IPR019175">
    <property type="entry name" value="Prp31_C"/>
</dbReference>
<dbReference type="InterPro" id="IPR027105">
    <property type="entry name" value="Prp31"/>
</dbReference>
<evidence type="ECO:0000256" key="9">
    <source>
        <dbReference type="SAM" id="MobiDB-lite"/>
    </source>
</evidence>
<keyword evidence="5" id="KW-0694">RNA-binding</keyword>
<dbReference type="OrthoDB" id="4771285at2759"/>
<dbReference type="PANTHER" id="PTHR13904">
    <property type="entry name" value="PRE-MRNA SPLICING FACTOR PRP31"/>
    <property type="match status" value="1"/>
</dbReference>
<evidence type="ECO:0000256" key="5">
    <source>
        <dbReference type="ARBA" id="ARBA00022884"/>
    </source>
</evidence>
<organism evidence="11 12">
    <name type="scientific">Saccharomyces pastorianus</name>
    <name type="common">Lager yeast</name>
    <name type="synonym">Saccharomyces cerevisiae x Saccharomyces eubayanus</name>
    <dbReference type="NCBI Taxonomy" id="27292"/>
    <lineage>
        <taxon>Eukaryota</taxon>
        <taxon>Fungi</taxon>
        <taxon>Dikarya</taxon>
        <taxon>Ascomycota</taxon>
        <taxon>Saccharomycotina</taxon>
        <taxon>Saccharomycetes</taxon>
        <taxon>Saccharomycetales</taxon>
        <taxon>Saccharomycetaceae</taxon>
        <taxon>Saccharomyces</taxon>
    </lineage>
</organism>
<name>A0A6C1DTU8_SACPS</name>
<evidence type="ECO:0000256" key="8">
    <source>
        <dbReference type="ARBA" id="ARBA00023274"/>
    </source>
</evidence>
<sequence length="494" mass="56275">MSSEEDYFDELEYDLADEVNEEKEDIQTKKLTTVNCQTEKFNPFEILPESIELFRTLALISPDRLSLSETAQILPKIVDLKRILQQQEIDFIKLLPFFNEIIPLIKSNIKLMHNFLISLYSRRFPELSSLIPSPLQYSKVISILENENYSKNESDELFFHLENKAKLTREQILVLTMSMKTSFKNKEPLDIKTRTQILEANSILENLWKLQEDIGQYIASKISIIAPNVCFLVGPEIAAQLIAHAGGVLEFSRIPSCNIASIGKNKHLSHELHTLESGVRQEGYLFASDMIQKFPVSVHKQMLRMLCAKVSLAARVDAGQKNGDRNTVLAHKWKAELSKKARKLSEAPSISETKALPIPEDQPKKKRAGRKFRKYKEKFRLSHVRQLQNRMEFGKQEQTVLDSYGEEVGLGMSNTSLQQAVGATSGSRRSAGNQAKLTKAMKHRISEANQQADEFLISLGHNTEQPNLSPEMVQMHKKQHTNPEEETNWFSGHG</sequence>
<reference evidence="11 12" key="1">
    <citation type="journal article" date="2019" name="BMC Genomics">
        <title>Chromosome level assembly and comparative genome analysis confirm lager-brewing yeasts originated from a single hybridization.</title>
        <authorList>
            <person name="Salazar A.N."/>
            <person name="Gorter de Vries A.R."/>
            <person name="van den Broek M."/>
            <person name="Brouwers N."/>
            <person name="de la Torre Cortes P."/>
            <person name="Kuijpers N.G.A."/>
            <person name="Daran J.G."/>
            <person name="Abeel T."/>
        </authorList>
    </citation>
    <scope>NUCLEOTIDE SEQUENCE [LARGE SCALE GENOMIC DNA]</scope>
    <source>
        <strain evidence="11 12">CBS 1483</strain>
    </source>
</reference>
<feature type="domain" description="Nop" evidence="10">
    <location>
        <begin position="225"/>
        <end position="346"/>
    </location>
</feature>
<dbReference type="Pfam" id="PF01798">
    <property type="entry name" value="Nop"/>
    <property type="match status" value="1"/>
</dbReference>
<dbReference type="InterPro" id="IPR002687">
    <property type="entry name" value="Nop_dom"/>
</dbReference>
<feature type="region of interest" description="Disordered" evidence="9">
    <location>
        <begin position="344"/>
        <end position="370"/>
    </location>
</feature>
<evidence type="ECO:0000256" key="7">
    <source>
        <dbReference type="ARBA" id="ARBA00023242"/>
    </source>
</evidence>
<keyword evidence="7" id="KW-0539">Nucleus</keyword>
<gene>
    <name evidence="11" type="primary">PRP31_1</name>
    <name evidence="11" type="ORF">GRS66_001901</name>
</gene>
<keyword evidence="6" id="KW-0508">mRNA splicing</keyword>
<dbReference type="GO" id="GO:0071011">
    <property type="term" value="C:precatalytic spliceosome"/>
    <property type="evidence" value="ECO:0007669"/>
    <property type="project" value="TreeGrafter"/>
</dbReference>
<keyword evidence="12" id="KW-1185">Reference proteome</keyword>
<dbReference type="PANTHER" id="PTHR13904:SF0">
    <property type="entry name" value="U4_U6 SMALL NUCLEAR RIBONUCLEOPROTEIN PRP31"/>
    <property type="match status" value="1"/>
</dbReference>
<keyword evidence="3" id="KW-0507">mRNA processing</keyword>
<evidence type="ECO:0000313" key="12">
    <source>
        <dbReference type="Proteomes" id="UP000501346"/>
    </source>
</evidence>
<evidence type="ECO:0000256" key="6">
    <source>
        <dbReference type="ARBA" id="ARBA00023187"/>
    </source>
</evidence>
<dbReference type="GO" id="GO:0000244">
    <property type="term" value="P:spliceosomal tri-snRNP complex assembly"/>
    <property type="evidence" value="ECO:0007669"/>
    <property type="project" value="InterPro"/>
</dbReference>
<dbReference type="InterPro" id="IPR012976">
    <property type="entry name" value="NOSIC"/>
</dbReference>
<dbReference type="Proteomes" id="UP000501346">
    <property type="component" value="Chromosome ScVII"/>
</dbReference>
<protein>
    <submittedName>
        <fullName evidence="11">U4/U6-U5 snRNP complex subunit prp31</fullName>
    </submittedName>
</protein>
<keyword evidence="8" id="KW-0687">Ribonucleoprotein</keyword>
<proteinExistence type="inferred from homology"/>
<comment type="similarity">
    <text evidence="2">Belongs to the PRP31 family.</text>
</comment>
<dbReference type="GO" id="GO:0046540">
    <property type="term" value="C:U4/U6 x U5 tri-snRNP complex"/>
    <property type="evidence" value="ECO:0007669"/>
    <property type="project" value="InterPro"/>
</dbReference>
<evidence type="ECO:0000256" key="4">
    <source>
        <dbReference type="ARBA" id="ARBA00022728"/>
    </source>
</evidence>
<dbReference type="InterPro" id="IPR042239">
    <property type="entry name" value="Nop_C"/>
</dbReference>
<evidence type="ECO:0000259" key="10">
    <source>
        <dbReference type="PROSITE" id="PS51358"/>
    </source>
</evidence>
<dbReference type="SMART" id="SM00931">
    <property type="entry name" value="NOSIC"/>
    <property type="match status" value="1"/>
</dbReference>
<evidence type="ECO:0000256" key="2">
    <source>
        <dbReference type="ARBA" id="ARBA00005572"/>
    </source>
</evidence>
<dbReference type="AlphaFoldDB" id="A0A6C1DTU8"/>
<dbReference type="GO" id="GO:0005687">
    <property type="term" value="C:U4 snRNP"/>
    <property type="evidence" value="ECO:0007669"/>
    <property type="project" value="TreeGrafter"/>
</dbReference>
<dbReference type="Gene3D" id="1.10.246.90">
    <property type="entry name" value="Nop domain"/>
    <property type="match status" value="1"/>
</dbReference>
<dbReference type="Gene3D" id="1.10.287.4070">
    <property type="match status" value="1"/>
</dbReference>
<comment type="subcellular location">
    <subcellularLocation>
        <location evidence="1">Nucleus</location>
    </subcellularLocation>
</comment>
<dbReference type="EMBL" id="CP048988">
    <property type="protein sequence ID" value="QID79624.1"/>
    <property type="molecule type" value="Genomic_DNA"/>
</dbReference>
<evidence type="ECO:0000313" key="11">
    <source>
        <dbReference type="EMBL" id="QID79624.1"/>
    </source>
</evidence>
<evidence type="ECO:0000256" key="1">
    <source>
        <dbReference type="ARBA" id="ARBA00004123"/>
    </source>
</evidence>
<dbReference type="PROSITE" id="PS51358">
    <property type="entry name" value="NOP"/>
    <property type="match status" value="1"/>
</dbReference>
<dbReference type="SUPFAM" id="SSF89124">
    <property type="entry name" value="Nop domain"/>
    <property type="match status" value="1"/>
</dbReference>
<keyword evidence="4" id="KW-0747">Spliceosome</keyword>
<dbReference type="InterPro" id="IPR036070">
    <property type="entry name" value="Nop_dom_sf"/>
</dbReference>
<evidence type="ECO:0000256" key="3">
    <source>
        <dbReference type="ARBA" id="ARBA00022664"/>
    </source>
</evidence>
<feature type="region of interest" description="Disordered" evidence="9">
    <location>
        <begin position="472"/>
        <end position="494"/>
    </location>
</feature>
<accession>A0A6C1DTU8</accession>
<dbReference type="GO" id="GO:0003723">
    <property type="term" value="F:RNA binding"/>
    <property type="evidence" value="ECO:0007669"/>
    <property type="project" value="UniProtKB-KW"/>
</dbReference>
<dbReference type="Pfam" id="PF09785">
    <property type="entry name" value="Prp31_C"/>
    <property type="match status" value="1"/>
</dbReference>